<evidence type="ECO:0000256" key="9">
    <source>
        <dbReference type="ARBA" id="ARBA00022840"/>
    </source>
</evidence>
<feature type="binding site" evidence="13">
    <location>
        <position position="291"/>
    </location>
    <ligand>
        <name>ATP</name>
        <dbReference type="ChEBI" id="CHEBI:30616"/>
    </ligand>
</feature>
<dbReference type="Pfam" id="PF00294">
    <property type="entry name" value="PfkB"/>
    <property type="match status" value="1"/>
</dbReference>
<keyword evidence="6 13" id="KW-0479">Metal-binding</keyword>
<keyword evidence="16" id="KW-1185">Reference proteome</keyword>
<feature type="binding site" evidence="13">
    <location>
        <position position="261"/>
    </location>
    <ligand>
        <name>K(+)</name>
        <dbReference type="ChEBI" id="CHEBI:29103"/>
    </ligand>
</feature>
<evidence type="ECO:0000256" key="3">
    <source>
        <dbReference type="ARBA" id="ARBA00016943"/>
    </source>
</evidence>
<evidence type="ECO:0000313" key="16">
    <source>
        <dbReference type="Proteomes" id="UP000184513"/>
    </source>
</evidence>
<dbReference type="AlphaFoldDB" id="A0A1M7PDJ6"/>
<accession>A0A1M7PDJ6</accession>
<dbReference type="UniPathway" id="UPA00916">
    <property type="reaction ID" value="UER00889"/>
</dbReference>
<evidence type="ECO:0000256" key="12">
    <source>
        <dbReference type="ARBA" id="ARBA00023277"/>
    </source>
</evidence>
<dbReference type="PROSITE" id="PS00584">
    <property type="entry name" value="PFKB_KINASES_2"/>
    <property type="match status" value="1"/>
</dbReference>
<dbReference type="InterPro" id="IPR011877">
    <property type="entry name" value="Ribokinase"/>
</dbReference>
<dbReference type="Proteomes" id="UP000184513">
    <property type="component" value="Unassembled WGS sequence"/>
</dbReference>
<evidence type="ECO:0000256" key="10">
    <source>
        <dbReference type="ARBA" id="ARBA00022842"/>
    </source>
</evidence>
<proteinExistence type="inferred from homology"/>
<evidence type="ECO:0000256" key="7">
    <source>
        <dbReference type="ARBA" id="ARBA00022741"/>
    </source>
</evidence>
<dbReference type="GO" id="GO:0005524">
    <property type="term" value="F:ATP binding"/>
    <property type="evidence" value="ECO:0007669"/>
    <property type="project" value="UniProtKB-UniRule"/>
</dbReference>
<organism evidence="15 16">
    <name type="scientific">Cyclobacterium lianum</name>
    <dbReference type="NCBI Taxonomy" id="388280"/>
    <lineage>
        <taxon>Bacteria</taxon>
        <taxon>Pseudomonadati</taxon>
        <taxon>Bacteroidota</taxon>
        <taxon>Cytophagia</taxon>
        <taxon>Cytophagales</taxon>
        <taxon>Cyclobacteriaceae</taxon>
        <taxon>Cyclobacterium</taxon>
    </lineage>
</organism>
<dbReference type="PRINTS" id="PR00990">
    <property type="entry name" value="RIBOKINASE"/>
</dbReference>
<dbReference type="EMBL" id="FRCY01000008">
    <property type="protein sequence ID" value="SHN14706.1"/>
    <property type="molecule type" value="Genomic_DNA"/>
</dbReference>
<feature type="binding site" evidence="13">
    <location>
        <position position="155"/>
    </location>
    <ligand>
        <name>substrate</name>
    </ligand>
</feature>
<dbReference type="Gene3D" id="3.40.1190.20">
    <property type="match status" value="1"/>
</dbReference>
<evidence type="ECO:0000256" key="8">
    <source>
        <dbReference type="ARBA" id="ARBA00022777"/>
    </source>
</evidence>
<dbReference type="CDD" id="cd01174">
    <property type="entry name" value="ribokinase"/>
    <property type="match status" value="1"/>
</dbReference>
<comment type="function">
    <text evidence="13">Catalyzes the phosphorylation of ribose at O-5 in a reaction requiring ATP and magnesium. The resulting D-ribose-5-phosphate can then be used either for sythesis of nucleotides, histidine, and tryptophan, or as a component of the pentose phosphate pathway.</text>
</comment>
<evidence type="ECO:0000256" key="6">
    <source>
        <dbReference type="ARBA" id="ARBA00022723"/>
    </source>
</evidence>
<dbReference type="GO" id="GO:0004747">
    <property type="term" value="F:ribokinase activity"/>
    <property type="evidence" value="ECO:0007669"/>
    <property type="project" value="UniProtKB-UniRule"/>
</dbReference>
<gene>
    <name evidence="13" type="primary">rbsK</name>
    <name evidence="15" type="ORF">SAMN04488057_10842</name>
</gene>
<feature type="binding site" evidence="13">
    <location>
        <position position="302"/>
    </location>
    <ligand>
        <name>K(+)</name>
        <dbReference type="ChEBI" id="CHEBI:29103"/>
    </ligand>
</feature>
<feature type="active site" description="Proton acceptor" evidence="13">
    <location>
        <position position="267"/>
    </location>
</feature>
<dbReference type="PANTHER" id="PTHR10584">
    <property type="entry name" value="SUGAR KINASE"/>
    <property type="match status" value="1"/>
</dbReference>
<dbReference type="PANTHER" id="PTHR10584:SF166">
    <property type="entry name" value="RIBOKINASE"/>
    <property type="match status" value="1"/>
</dbReference>
<comment type="catalytic activity">
    <reaction evidence="13">
        <text>D-ribose + ATP = D-ribose 5-phosphate + ADP + H(+)</text>
        <dbReference type="Rhea" id="RHEA:13697"/>
        <dbReference type="ChEBI" id="CHEBI:15378"/>
        <dbReference type="ChEBI" id="CHEBI:30616"/>
        <dbReference type="ChEBI" id="CHEBI:47013"/>
        <dbReference type="ChEBI" id="CHEBI:78346"/>
        <dbReference type="ChEBI" id="CHEBI:456216"/>
        <dbReference type="EC" id="2.7.1.15"/>
    </reaction>
</comment>
<dbReference type="EC" id="2.7.1.15" evidence="2 13"/>
<dbReference type="STRING" id="388280.SAMN04488057_10842"/>
<evidence type="ECO:0000256" key="4">
    <source>
        <dbReference type="ARBA" id="ARBA00022490"/>
    </source>
</evidence>
<name>A0A1M7PDJ6_9BACT</name>
<evidence type="ECO:0000256" key="11">
    <source>
        <dbReference type="ARBA" id="ARBA00022958"/>
    </source>
</evidence>
<dbReference type="FunFam" id="3.40.1190.20:FF:000012">
    <property type="entry name" value="Ribokinase"/>
    <property type="match status" value="1"/>
</dbReference>
<reference evidence="15 16" key="1">
    <citation type="submission" date="2016-11" db="EMBL/GenBank/DDBJ databases">
        <authorList>
            <person name="Jaros S."/>
            <person name="Januszkiewicz K."/>
            <person name="Wedrychowicz H."/>
        </authorList>
    </citation>
    <scope>NUCLEOTIDE SEQUENCE [LARGE SCALE GENOMIC DNA]</scope>
    <source>
        <strain evidence="15 16">CGMCC 1.6102</strain>
    </source>
</reference>
<feature type="binding site" evidence="13">
    <location>
        <begin position="54"/>
        <end position="58"/>
    </location>
    <ligand>
        <name>substrate</name>
    </ligand>
</feature>
<dbReference type="GO" id="GO:0046872">
    <property type="term" value="F:metal ion binding"/>
    <property type="evidence" value="ECO:0007669"/>
    <property type="project" value="UniProtKB-KW"/>
</dbReference>
<evidence type="ECO:0000256" key="2">
    <source>
        <dbReference type="ARBA" id="ARBA00012035"/>
    </source>
</evidence>
<keyword evidence="10 13" id="KW-0460">Magnesium</keyword>
<protein>
    <recommendedName>
        <fullName evidence="3 13">Ribokinase</fullName>
        <shortName evidence="13">RK</shortName>
        <ecNumber evidence="2 13">2.7.1.15</ecNumber>
    </recommendedName>
</protein>
<dbReference type="InterPro" id="IPR029056">
    <property type="entry name" value="Ribokinase-like"/>
</dbReference>
<feature type="binding site" evidence="13">
    <location>
        <position position="297"/>
    </location>
    <ligand>
        <name>K(+)</name>
        <dbReference type="ChEBI" id="CHEBI:29103"/>
    </ligand>
</feature>
<feature type="binding site" evidence="13">
    <location>
        <position position="263"/>
    </location>
    <ligand>
        <name>K(+)</name>
        <dbReference type="ChEBI" id="CHEBI:29103"/>
    </ligand>
</feature>
<comment type="caution">
    <text evidence="13">Lacks conserved residue(s) required for the propagation of feature annotation.</text>
</comment>
<feature type="binding site" evidence="13">
    <location>
        <begin position="266"/>
        <end position="267"/>
    </location>
    <ligand>
        <name>ATP</name>
        <dbReference type="ChEBI" id="CHEBI:30616"/>
    </ligand>
</feature>
<dbReference type="InterPro" id="IPR002139">
    <property type="entry name" value="Ribo/fructo_kinase"/>
</dbReference>
<feature type="domain" description="Carbohydrate kinase PfkB" evidence="14">
    <location>
        <begin position="19"/>
        <end position="308"/>
    </location>
</feature>
<evidence type="ECO:0000256" key="1">
    <source>
        <dbReference type="ARBA" id="ARBA00005380"/>
    </source>
</evidence>
<keyword evidence="5 13" id="KW-0808">Transferase</keyword>
<dbReference type="GO" id="GO:0019303">
    <property type="term" value="P:D-ribose catabolic process"/>
    <property type="evidence" value="ECO:0007669"/>
    <property type="project" value="UniProtKB-UniRule"/>
</dbReference>
<evidence type="ECO:0000313" key="15">
    <source>
        <dbReference type="EMBL" id="SHN14706.1"/>
    </source>
</evidence>
<feature type="binding site" evidence="13">
    <location>
        <position position="306"/>
    </location>
    <ligand>
        <name>K(+)</name>
        <dbReference type="ChEBI" id="CHEBI:29103"/>
    </ligand>
</feature>
<evidence type="ECO:0000256" key="13">
    <source>
        <dbReference type="HAMAP-Rule" id="MF_01987"/>
    </source>
</evidence>
<evidence type="ECO:0000259" key="14">
    <source>
        <dbReference type="Pfam" id="PF00294"/>
    </source>
</evidence>
<feature type="binding site" evidence="13">
    <location>
        <position position="300"/>
    </location>
    <ligand>
        <name>K(+)</name>
        <dbReference type="ChEBI" id="CHEBI:29103"/>
    </ligand>
</feature>
<dbReference type="NCBIfam" id="NF008353">
    <property type="entry name" value="PRK11142.1"/>
    <property type="match status" value="1"/>
</dbReference>
<feature type="binding site" evidence="13">
    <location>
        <position position="199"/>
    </location>
    <ligand>
        <name>ATP</name>
        <dbReference type="ChEBI" id="CHEBI:30616"/>
    </ligand>
</feature>
<keyword evidence="11 13" id="KW-0630">Potassium</keyword>
<dbReference type="InterPro" id="IPR002173">
    <property type="entry name" value="Carboh/pur_kinase_PfkB_CS"/>
</dbReference>
<feature type="binding site" evidence="13">
    <location>
        <begin position="235"/>
        <end position="240"/>
    </location>
    <ligand>
        <name>ATP</name>
        <dbReference type="ChEBI" id="CHEBI:30616"/>
    </ligand>
</feature>
<dbReference type="SUPFAM" id="SSF53613">
    <property type="entry name" value="Ribokinase-like"/>
    <property type="match status" value="1"/>
</dbReference>
<keyword evidence="4 13" id="KW-0963">Cytoplasm</keyword>
<feature type="binding site" evidence="13">
    <location>
        <begin position="26"/>
        <end position="28"/>
    </location>
    <ligand>
        <name>substrate</name>
    </ligand>
</feature>
<dbReference type="InterPro" id="IPR011611">
    <property type="entry name" value="PfkB_dom"/>
</dbReference>
<comment type="cofactor">
    <cofactor evidence="13">
        <name>Mg(2+)</name>
        <dbReference type="ChEBI" id="CHEBI:18420"/>
    </cofactor>
    <text evidence="13">Requires a divalent cation, most likely magnesium in vivo, as an electrophilic catalyst to aid phosphoryl group transfer. It is the chelate of the metal and the nucleotide that is the actual substrate.</text>
</comment>
<keyword evidence="12 13" id="KW-0119">Carbohydrate metabolism</keyword>
<dbReference type="GO" id="GO:0005829">
    <property type="term" value="C:cytosol"/>
    <property type="evidence" value="ECO:0007669"/>
    <property type="project" value="TreeGrafter"/>
</dbReference>
<comment type="activity regulation">
    <text evidence="13">Activated by a monovalent cation that binds near, but not in, the active site. The most likely occupant of the site in vivo is potassium. Ion binding induces a conformational change that may alter substrate affinity.</text>
</comment>
<evidence type="ECO:0000256" key="5">
    <source>
        <dbReference type="ARBA" id="ARBA00022679"/>
    </source>
</evidence>
<comment type="similarity">
    <text evidence="1">Belongs to the carbohydrate kinase pfkB family.</text>
</comment>
<comment type="pathway">
    <text evidence="13">Carbohydrate metabolism; D-ribose degradation; D-ribose 5-phosphate from beta-D-ribopyranose: step 2/2.</text>
</comment>
<dbReference type="NCBIfam" id="TIGR02152">
    <property type="entry name" value="D_ribokin_bact"/>
    <property type="match status" value="1"/>
</dbReference>
<keyword evidence="8 13" id="KW-0418">Kinase</keyword>
<comment type="subcellular location">
    <subcellularLocation>
        <location evidence="13">Cytoplasm</location>
    </subcellularLocation>
</comment>
<sequence>MYNDDLAKLRNCIEDFYRVLVVGSSNTDMVVRTDYFPAPGETILGGDFFMNPGGKGANQAVAAVRAGAKVAFIAKVGKDIFGKETREILLKEGIDITGISEDDEHPSGVAQITVDSSGENCIVVASGANMALNVPDIDRHKALLQQSEIILLQLEIPMATVNHVAKIGQEAGKKIILNPAPAQFLSDELYEKLYAITPNESETFLLSKVQIRDETSADKAASFFHSKGVPVVVITMGSRGAYLSSAEFKGLLPAPEVTVVDTTAAGDTFNGALAVGISRGMPLKLAVEFANKGAALSVTRKGAQSSVPRLSEIESFN</sequence>
<dbReference type="HAMAP" id="MF_01987">
    <property type="entry name" value="Ribokinase"/>
    <property type="match status" value="1"/>
</dbReference>
<keyword evidence="9 13" id="KW-0067">ATP-binding</keyword>
<comment type="similarity">
    <text evidence="13">Belongs to the carbohydrate kinase PfkB family. Ribokinase subfamily.</text>
</comment>
<keyword evidence="7 13" id="KW-0547">Nucleotide-binding</keyword>
<dbReference type="RefSeq" id="WP_073095178.1">
    <property type="nucleotide sequence ID" value="NZ_FRCY01000008.1"/>
</dbReference>
<feature type="binding site" evidence="13">
    <location>
        <position position="267"/>
    </location>
    <ligand>
        <name>substrate</name>
    </ligand>
</feature>
<comment type="subunit">
    <text evidence="13">Homodimer.</text>
</comment>
<dbReference type="OrthoDB" id="9775849at2"/>